<dbReference type="EMBL" id="CH476632">
    <property type="protein sequence ID" value="EDN93077.1"/>
    <property type="molecule type" value="Genomic_DNA"/>
</dbReference>
<evidence type="ECO:0000313" key="1">
    <source>
        <dbReference type="EMBL" id="EDN93077.1"/>
    </source>
</evidence>
<sequence>MSLYLISLQGGMINVVSADRYAHQMVSNPCGKTSQKDENFSVPSQAMLAGALSLKKEALVQRRGCNS</sequence>
<evidence type="ECO:0000313" key="2">
    <source>
        <dbReference type="Proteomes" id="UP000001312"/>
    </source>
</evidence>
<accession>A7EUD5</accession>
<protein>
    <submittedName>
        <fullName evidence="1">Uncharacterized protein</fullName>
    </submittedName>
</protein>
<organism evidence="1 2">
    <name type="scientific">Sclerotinia sclerotiorum (strain ATCC 18683 / 1980 / Ss-1)</name>
    <name type="common">White mold</name>
    <name type="synonym">Whetzelinia sclerotiorum</name>
    <dbReference type="NCBI Taxonomy" id="665079"/>
    <lineage>
        <taxon>Eukaryota</taxon>
        <taxon>Fungi</taxon>
        <taxon>Dikarya</taxon>
        <taxon>Ascomycota</taxon>
        <taxon>Pezizomycotina</taxon>
        <taxon>Leotiomycetes</taxon>
        <taxon>Helotiales</taxon>
        <taxon>Sclerotiniaceae</taxon>
        <taxon>Sclerotinia</taxon>
    </lineage>
</organism>
<dbReference type="InParanoid" id="A7EUD5"/>
<dbReference type="KEGG" id="ssl:SS1G_08942"/>
<dbReference type="GeneID" id="5486460"/>
<name>A7EUD5_SCLS1</name>
<gene>
    <name evidence="1" type="ORF">SS1G_08942</name>
</gene>
<reference evidence="2" key="1">
    <citation type="journal article" date="2011" name="PLoS Genet.">
        <title>Genomic analysis of the necrotrophic fungal pathogens Sclerotinia sclerotiorum and Botrytis cinerea.</title>
        <authorList>
            <person name="Amselem J."/>
            <person name="Cuomo C.A."/>
            <person name="van Kan J.A."/>
            <person name="Viaud M."/>
            <person name="Benito E.P."/>
            <person name="Couloux A."/>
            <person name="Coutinho P.M."/>
            <person name="de Vries R.P."/>
            <person name="Dyer P.S."/>
            <person name="Fillinger S."/>
            <person name="Fournier E."/>
            <person name="Gout L."/>
            <person name="Hahn M."/>
            <person name="Kohn L."/>
            <person name="Lapalu N."/>
            <person name="Plummer K.M."/>
            <person name="Pradier J.M."/>
            <person name="Quevillon E."/>
            <person name="Sharon A."/>
            <person name="Simon A."/>
            <person name="ten Have A."/>
            <person name="Tudzynski B."/>
            <person name="Tudzynski P."/>
            <person name="Wincker P."/>
            <person name="Andrew M."/>
            <person name="Anthouard V."/>
            <person name="Beever R.E."/>
            <person name="Beffa R."/>
            <person name="Benoit I."/>
            <person name="Bouzid O."/>
            <person name="Brault B."/>
            <person name="Chen Z."/>
            <person name="Choquer M."/>
            <person name="Collemare J."/>
            <person name="Cotton P."/>
            <person name="Danchin E.G."/>
            <person name="Da Silva C."/>
            <person name="Gautier A."/>
            <person name="Giraud C."/>
            <person name="Giraud T."/>
            <person name="Gonzalez C."/>
            <person name="Grossetete S."/>
            <person name="Guldener U."/>
            <person name="Henrissat B."/>
            <person name="Howlett B.J."/>
            <person name="Kodira C."/>
            <person name="Kretschmer M."/>
            <person name="Lappartient A."/>
            <person name="Leroch M."/>
            <person name="Levis C."/>
            <person name="Mauceli E."/>
            <person name="Neuveglise C."/>
            <person name="Oeser B."/>
            <person name="Pearson M."/>
            <person name="Poulain J."/>
            <person name="Poussereau N."/>
            <person name="Quesneville H."/>
            <person name="Rascle C."/>
            <person name="Schumacher J."/>
            <person name="Segurens B."/>
            <person name="Sexton A."/>
            <person name="Silva E."/>
            <person name="Sirven C."/>
            <person name="Soanes D.M."/>
            <person name="Talbot N.J."/>
            <person name="Templeton M."/>
            <person name="Yandava C."/>
            <person name="Yarden O."/>
            <person name="Zeng Q."/>
            <person name="Rollins J.A."/>
            <person name="Lebrun M.H."/>
            <person name="Dickman M."/>
        </authorList>
    </citation>
    <scope>NUCLEOTIDE SEQUENCE [LARGE SCALE GENOMIC DNA]</scope>
    <source>
        <strain evidence="2">ATCC 18683 / 1980 / Ss-1</strain>
    </source>
</reference>
<keyword evidence="2" id="KW-1185">Reference proteome</keyword>
<dbReference type="AlphaFoldDB" id="A7EUD5"/>
<dbReference type="RefSeq" id="XP_001590178.1">
    <property type="nucleotide sequence ID" value="XM_001590128.1"/>
</dbReference>
<proteinExistence type="predicted"/>
<dbReference type="Proteomes" id="UP000001312">
    <property type="component" value="Unassembled WGS sequence"/>
</dbReference>